<dbReference type="AlphaFoldDB" id="A0A8H5CI96"/>
<protein>
    <recommendedName>
        <fullName evidence="4">Protein FRA10AC1</fullName>
    </recommendedName>
</protein>
<feature type="compositionally biased region" description="Basic residues" evidence="1">
    <location>
        <begin position="251"/>
        <end position="263"/>
    </location>
</feature>
<dbReference type="Pfam" id="PF09725">
    <property type="entry name" value="Fra10Ac1"/>
    <property type="match status" value="1"/>
</dbReference>
<dbReference type="OrthoDB" id="197967at2759"/>
<evidence type="ECO:0000313" key="3">
    <source>
        <dbReference type="Proteomes" id="UP000541558"/>
    </source>
</evidence>
<evidence type="ECO:0000313" key="2">
    <source>
        <dbReference type="EMBL" id="KAF5342285.1"/>
    </source>
</evidence>
<gene>
    <name evidence="2" type="ORF">D9611_001828</name>
</gene>
<dbReference type="InterPro" id="IPR019129">
    <property type="entry name" value="Folate-sensitive_fs_Fra10Ac1"/>
</dbReference>
<sequence>MSSYLHDSSSSKIQLVPTGITEFEILKARHNLFLLDPNSESIHSLPPSVARSHRHIQELTIPPAHRFLREDTEEGAEATWDDQLARKYYDSLYREFAVCDLKHYKSGNFSLRWRTEDEVLDGTGETTCGNSRCEYHNGPSRYREVRDLPPLTTLELPFAYSEQGENKSALVKVVLCPGCVKKLMWKRTKEKEKQAAKALASERSGKEDGGVPDNGGEERREGSGSRGHSRREASRRGSYEAEITGNTSSSSRRRRHSRSRSPRRIKEFSGEKDRRRSPTRPSQAKP</sequence>
<evidence type="ECO:0000256" key="1">
    <source>
        <dbReference type="SAM" id="MobiDB-lite"/>
    </source>
</evidence>
<evidence type="ECO:0008006" key="4">
    <source>
        <dbReference type="Google" id="ProtNLM"/>
    </source>
</evidence>
<dbReference type="Proteomes" id="UP000541558">
    <property type="component" value="Unassembled WGS sequence"/>
</dbReference>
<comment type="caution">
    <text evidence="2">The sequence shown here is derived from an EMBL/GenBank/DDBJ whole genome shotgun (WGS) entry which is preliminary data.</text>
</comment>
<reference evidence="2 3" key="1">
    <citation type="journal article" date="2020" name="ISME J.">
        <title>Uncovering the hidden diversity of litter-decomposition mechanisms in mushroom-forming fungi.</title>
        <authorList>
            <person name="Floudas D."/>
            <person name="Bentzer J."/>
            <person name="Ahren D."/>
            <person name="Johansson T."/>
            <person name="Persson P."/>
            <person name="Tunlid A."/>
        </authorList>
    </citation>
    <scope>NUCLEOTIDE SEQUENCE [LARGE SCALE GENOMIC DNA]</scope>
    <source>
        <strain evidence="2 3">CBS 175.51</strain>
    </source>
</reference>
<feature type="compositionally biased region" description="Basic and acidic residues" evidence="1">
    <location>
        <begin position="230"/>
        <end position="239"/>
    </location>
</feature>
<dbReference type="EMBL" id="JAACJK010000001">
    <property type="protein sequence ID" value="KAF5342285.1"/>
    <property type="molecule type" value="Genomic_DNA"/>
</dbReference>
<name>A0A8H5CI96_9AGAR</name>
<proteinExistence type="predicted"/>
<organism evidence="2 3">
    <name type="scientific">Ephemerocybe angulata</name>
    <dbReference type="NCBI Taxonomy" id="980116"/>
    <lineage>
        <taxon>Eukaryota</taxon>
        <taxon>Fungi</taxon>
        <taxon>Dikarya</taxon>
        <taxon>Basidiomycota</taxon>
        <taxon>Agaricomycotina</taxon>
        <taxon>Agaricomycetes</taxon>
        <taxon>Agaricomycetidae</taxon>
        <taxon>Agaricales</taxon>
        <taxon>Agaricineae</taxon>
        <taxon>Psathyrellaceae</taxon>
        <taxon>Ephemerocybe</taxon>
    </lineage>
</organism>
<accession>A0A8H5CI96</accession>
<feature type="compositionally biased region" description="Basic and acidic residues" evidence="1">
    <location>
        <begin position="264"/>
        <end position="276"/>
    </location>
</feature>
<keyword evidence="3" id="KW-1185">Reference proteome</keyword>
<feature type="region of interest" description="Disordered" evidence="1">
    <location>
        <begin position="194"/>
        <end position="286"/>
    </location>
</feature>